<dbReference type="InterPro" id="IPR029055">
    <property type="entry name" value="Ntn_hydrolases_N"/>
</dbReference>
<comment type="caution">
    <text evidence="10">The sequence shown here is derived from an EMBL/GenBank/DDBJ whole genome shotgun (WGS) entry which is preliminary data.</text>
</comment>
<protein>
    <recommendedName>
        <fullName evidence="7">Amidophosphoribosyltransferase</fullName>
        <shortName evidence="7">ATase</shortName>
        <ecNumber evidence="7">2.4.2.14</ecNumber>
    </recommendedName>
    <alternativeName>
        <fullName evidence="7">Glutamine phosphoribosylpyrophosphate amidotransferase</fullName>
        <shortName evidence="7">GPATase</shortName>
    </alternativeName>
</protein>
<dbReference type="InterPro" id="IPR017932">
    <property type="entry name" value="GATase_2_dom"/>
</dbReference>
<feature type="active site" description="Nucleophile" evidence="7">
    <location>
        <position position="2"/>
    </location>
</feature>
<keyword evidence="4 7" id="KW-0808">Transferase</keyword>
<keyword evidence="3 7" id="KW-0328">Glycosyltransferase</keyword>
<dbReference type="Gene3D" id="3.60.20.10">
    <property type="entry name" value="Glutamine Phosphoribosylpyrophosphate, subunit 1, domain 1"/>
    <property type="match status" value="1"/>
</dbReference>
<dbReference type="Proteomes" id="UP001193680">
    <property type="component" value="Unassembled WGS sequence"/>
</dbReference>
<dbReference type="HAMAP" id="MF_01931">
    <property type="entry name" value="PurF"/>
    <property type="match status" value="1"/>
</dbReference>
<dbReference type="PROSITE" id="PS51278">
    <property type="entry name" value="GATASE_TYPE_2"/>
    <property type="match status" value="1"/>
</dbReference>
<keyword evidence="7" id="KW-0479">Metal-binding</keyword>
<dbReference type="SUPFAM" id="SSF56235">
    <property type="entry name" value="N-terminal nucleophile aminohydrolases (Ntn hydrolases)"/>
    <property type="match status" value="1"/>
</dbReference>
<evidence type="ECO:0000256" key="7">
    <source>
        <dbReference type="HAMAP-Rule" id="MF_01931"/>
    </source>
</evidence>
<feature type="domain" description="Glutamine amidotransferase type-2" evidence="9">
    <location>
        <begin position="2"/>
        <end position="236"/>
    </location>
</feature>
<dbReference type="PANTHER" id="PTHR11907">
    <property type="entry name" value="AMIDOPHOSPHORIBOSYLTRANSFERASE"/>
    <property type="match status" value="1"/>
</dbReference>
<evidence type="ECO:0000256" key="5">
    <source>
        <dbReference type="ARBA" id="ARBA00022755"/>
    </source>
</evidence>
<dbReference type="Pfam" id="PF00156">
    <property type="entry name" value="Pribosyltran"/>
    <property type="match status" value="1"/>
</dbReference>
<proteinExistence type="inferred from homology"/>
<keyword evidence="7" id="KW-0460">Magnesium</keyword>
<dbReference type="CDD" id="cd00715">
    <property type="entry name" value="GPATase_N"/>
    <property type="match status" value="1"/>
</dbReference>
<evidence type="ECO:0000256" key="3">
    <source>
        <dbReference type="ARBA" id="ARBA00022676"/>
    </source>
</evidence>
<reference evidence="10 11" key="2">
    <citation type="submission" date="2020-11" db="EMBL/GenBank/DDBJ databases">
        <title>Sulfur oxidizing isolate from Hospital Hole Sinkhole.</title>
        <authorList>
            <person name="Scott K.M."/>
        </authorList>
    </citation>
    <scope>NUCLEOTIDE SEQUENCE [LARGE SCALE GENOMIC DNA]</scope>
    <source>
        <strain evidence="10 11">HH1</strain>
    </source>
</reference>
<evidence type="ECO:0000313" key="11">
    <source>
        <dbReference type="Proteomes" id="UP001193680"/>
    </source>
</evidence>
<evidence type="ECO:0000256" key="2">
    <source>
        <dbReference type="ARBA" id="ARBA00010138"/>
    </source>
</evidence>
<comment type="pathway">
    <text evidence="1 7 8">Purine metabolism; IMP biosynthesis via de novo pathway; N(1)-(5-phospho-D-ribosyl)glycinamide from 5-phospho-alpha-D-ribose 1-diphosphate: step 1/2.</text>
</comment>
<name>A0ABS0BTX8_9GAMM</name>
<dbReference type="NCBIfam" id="TIGR01134">
    <property type="entry name" value="purF"/>
    <property type="match status" value="1"/>
</dbReference>
<keyword evidence="6 7" id="KW-0315">Glutamine amidotransferase</keyword>
<dbReference type="Gene3D" id="3.40.50.2020">
    <property type="match status" value="1"/>
</dbReference>
<keyword evidence="5 7" id="KW-0658">Purine biosynthesis</keyword>
<dbReference type="RefSeq" id="WP_185977453.1">
    <property type="nucleotide sequence ID" value="NZ_JACBGI020000003.1"/>
</dbReference>
<comment type="cofactor">
    <cofactor evidence="7">
        <name>Mg(2+)</name>
        <dbReference type="ChEBI" id="CHEBI:18420"/>
    </cofactor>
    <text evidence="7">Binds 1 Mg(2+) ion per subunit.</text>
</comment>
<evidence type="ECO:0000313" key="10">
    <source>
        <dbReference type="EMBL" id="MBF6057300.1"/>
    </source>
</evidence>
<reference evidence="10 11" key="1">
    <citation type="submission" date="2020-06" db="EMBL/GenBank/DDBJ databases">
        <authorList>
            <person name="Scott K."/>
        </authorList>
    </citation>
    <scope>NUCLEOTIDE SEQUENCE [LARGE SCALE GENOMIC DNA]</scope>
    <source>
        <strain evidence="10 11">HH1</strain>
    </source>
</reference>
<dbReference type="InterPro" id="IPR029057">
    <property type="entry name" value="PRTase-like"/>
</dbReference>
<organism evidence="10 11">
    <name type="scientific">Thiomicrorhabdus heinhorstiae</name>
    <dbReference type="NCBI Taxonomy" id="2748010"/>
    <lineage>
        <taxon>Bacteria</taxon>
        <taxon>Pseudomonadati</taxon>
        <taxon>Pseudomonadota</taxon>
        <taxon>Gammaproteobacteria</taxon>
        <taxon>Thiotrichales</taxon>
        <taxon>Piscirickettsiaceae</taxon>
        <taxon>Thiomicrorhabdus</taxon>
    </lineage>
</organism>
<evidence type="ECO:0000256" key="6">
    <source>
        <dbReference type="ARBA" id="ARBA00022962"/>
    </source>
</evidence>
<comment type="caution">
    <text evidence="7">Lacks conserved residue(s) required for the propagation of feature annotation.</text>
</comment>
<comment type="function">
    <text evidence="7">Catalyzes the formation of phosphoribosylamine from phosphoribosylpyrophosphate (PRPP) and glutamine.</text>
</comment>
<dbReference type="PIRSF" id="PIRSF000485">
    <property type="entry name" value="Amd_phspho_trans"/>
    <property type="match status" value="1"/>
</dbReference>
<dbReference type="CDD" id="cd06223">
    <property type="entry name" value="PRTases_typeI"/>
    <property type="match status" value="1"/>
</dbReference>
<evidence type="ECO:0000256" key="1">
    <source>
        <dbReference type="ARBA" id="ARBA00005209"/>
    </source>
</evidence>
<dbReference type="InterPro" id="IPR035584">
    <property type="entry name" value="PurF_N"/>
</dbReference>
<dbReference type="InterPro" id="IPR005854">
    <property type="entry name" value="PurF"/>
</dbReference>
<gene>
    <name evidence="7 10" type="primary">purF</name>
    <name evidence="10" type="ORF">H8792_003005</name>
</gene>
<comment type="similarity">
    <text evidence="2 7 8">In the C-terminal section; belongs to the purine/pyrimidine phosphoribosyltransferase family.</text>
</comment>
<feature type="binding site" evidence="7">
    <location>
        <position position="368"/>
    </location>
    <ligand>
        <name>Mg(2+)</name>
        <dbReference type="ChEBI" id="CHEBI:18420"/>
    </ligand>
</feature>
<feature type="binding site" evidence="7">
    <location>
        <position position="305"/>
    </location>
    <ligand>
        <name>Mg(2+)</name>
        <dbReference type="ChEBI" id="CHEBI:18420"/>
    </ligand>
</feature>
<keyword evidence="11" id="KW-1185">Reference proteome</keyword>
<evidence type="ECO:0000256" key="4">
    <source>
        <dbReference type="ARBA" id="ARBA00022679"/>
    </source>
</evidence>
<comment type="catalytic activity">
    <reaction evidence="7 8">
        <text>5-phospho-beta-D-ribosylamine + L-glutamate + diphosphate = 5-phospho-alpha-D-ribose 1-diphosphate + L-glutamine + H2O</text>
        <dbReference type="Rhea" id="RHEA:14905"/>
        <dbReference type="ChEBI" id="CHEBI:15377"/>
        <dbReference type="ChEBI" id="CHEBI:29985"/>
        <dbReference type="ChEBI" id="CHEBI:33019"/>
        <dbReference type="ChEBI" id="CHEBI:58017"/>
        <dbReference type="ChEBI" id="CHEBI:58359"/>
        <dbReference type="ChEBI" id="CHEBI:58681"/>
        <dbReference type="EC" id="2.4.2.14"/>
    </reaction>
</comment>
<accession>A0ABS0BTX8</accession>
<dbReference type="EC" id="2.4.2.14" evidence="7"/>
<feature type="binding site" evidence="7">
    <location>
        <position position="367"/>
    </location>
    <ligand>
        <name>Mg(2+)</name>
        <dbReference type="ChEBI" id="CHEBI:18420"/>
    </ligand>
</feature>
<dbReference type="Pfam" id="PF13522">
    <property type="entry name" value="GATase_6"/>
    <property type="match status" value="1"/>
</dbReference>
<evidence type="ECO:0000259" key="9">
    <source>
        <dbReference type="PROSITE" id="PS51278"/>
    </source>
</evidence>
<evidence type="ECO:0000256" key="8">
    <source>
        <dbReference type="PIRNR" id="PIRNR000485"/>
    </source>
</evidence>
<dbReference type="SUPFAM" id="SSF53271">
    <property type="entry name" value="PRTase-like"/>
    <property type="match status" value="1"/>
</dbReference>
<dbReference type="EMBL" id="JACBGI020000003">
    <property type="protein sequence ID" value="MBF6057300.1"/>
    <property type="molecule type" value="Genomic_DNA"/>
</dbReference>
<dbReference type="InterPro" id="IPR000836">
    <property type="entry name" value="PRTase_dom"/>
</dbReference>
<dbReference type="GO" id="GO:0004044">
    <property type="term" value="F:amidophosphoribosyltransferase activity"/>
    <property type="evidence" value="ECO:0007669"/>
    <property type="project" value="UniProtKB-EC"/>
</dbReference>
<sequence length="507" mass="55966">MCGIVGIVSVGENLVNQEIYDALTILQHRGQDAAGIVTCENGRFYQRKDNGLVKDVFRTRHMRDLHGTMGIGHVRYPTAGSSSSAEAQPFYVNSPYGIAMGHNGNLTNAETLAQELYRQDLRHLNTNSDSEVLLNIFAHELMQQKKLMINHEDVFNAIRHVHKRVRGGYAAVGLISSLGVIAFRDPFGLRPAVVGKRETAFGTDYMVASESVALDGLGFSLIKDLAPGEAVVITESGEIFYQQCAENPQYSPCIFEFVYFARPDSMIDDISVYKSRLRMGEKLADKILREWSDHDIDVVMPIPDTSRTSALELATRLGKPYREGFIKNRYIGRTFIMPGQQLRKKSVRQKLNPIDLEFEGKNVLLVDDSIVRGTTSGQIVQMAREAGARKVYFASAAPPVKYPYVYGIDMPSPTELVASGRTVEEVAEVIGADRLIYQDLDDLIDAVSAGSEAVNQFDTSCFSGVYATGDITPEYLASLDTERNDDAQATRQAAGQETVGIHNQSGN</sequence>